<dbReference type="Pfam" id="PF16206">
    <property type="entry name" value="Mon2_C"/>
    <property type="match status" value="1"/>
</dbReference>
<feature type="region of interest" description="Disordered" evidence="3">
    <location>
        <begin position="595"/>
        <end position="626"/>
    </location>
</feature>
<feature type="domain" description="Mon2/Sec7/BIG1-like HUS" evidence="5">
    <location>
        <begin position="256"/>
        <end position="415"/>
    </location>
</feature>
<keyword evidence="9" id="KW-1185">Reference proteome</keyword>
<comment type="caution">
    <text evidence="8">The sequence shown here is derived from an EMBL/GenBank/DDBJ whole genome shotgun (WGS) entry which is preliminary data.</text>
</comment>
<protein>
    <recommendedName>
        <fullName evidence="10">Protein MON2 homolog</fullName>
    </recommendedName>
</protein>
<evidence type="ECO:0000259" key="5">
    <source>
        <dbReference type="Pfam" id="PF12783"/>
    </source>
</evidence>
<organism evidence="8 9">
    <name type="scientific">[Myrmecia] bisecta</name>
    <dbReference type="NCBI Taxonomy" id="41462"/>
    <lineage>
        <taxon>Eukaryota</taxon>
        <taxon>Viridiplantae</taxon>
        <taxon>Chlorophyta</taxon>
        <taxon>core chlorophytes</taxon>
        <taxon>Trebouxiophyceae</taxon>
        <taxon>Trebouxiales</taxon>
        <taxon>Trebouxiaceae</taxon>
        <taxon>Myrmecia</taxon>
    </lineage>
</organism>
<dbReference type="InterPro" id="IPR032817">
    <property type="entry name" value="Mon2_C"/>
</dbReference>
<dbReference type="SUPFAM" id="SSF48371">
    <property type="entry name" value="ARM repeat"/>
    <property type="match status" value="2"/>
</dbReference>
<dbReference type="Pfam" id="PF16213">
    <property type="entry name" value="DCB"/>
    <property type="match status" value="1"/>
</dbReference>
<dbReference type="InterPro" id="IPR016024">
    <property type="entry name" value="ARM-type_fold"/>
</dbReference>
<keyword evidence="2" id="KW-0653">Protein transport</keyword>
<evidence type="ECO:0000313" key="8">
    <source>
        <dbReference type="EMBL" id="KAK9810126.1"/>
    </source>
</evidence>
<proteinExistence type="predicted"/>
<feature type="compositionally biased region" description="Low complexity" evidence="3">
    <location>
        <begin position="238"/>
        <end position="249"/>
    </location>
</feature>
<feature type="region of interest" description="Disordered" evidence="3">
    <location>
        <begin position="1290"/>
        <end position="1315"/>
    </location>
</feature>
<feature type="domain" description="Mon2/Sec7/BIG1-like HDS" evidence="4">
    <location>
        <begin position="845"/>
        <end position="913"/>
    </location>
</feature>
<feature type="domain" description="Mon2 C-terminal" evidence="6">
    <location>
        <begin position="918"/>
        <end position="1217"/>
    </location>
</feature>
<evidence type="ECO:0000259" key="4">
    <source>
        <dbReference type="Pfam" id="PF09324"/>
    </source>
</evidence>
<accession>A0AAW1PL18</accession>
<feature type="compositionally biased region" description="Low complexity" evidence="3">
    <location>
        <begin position="607"/>
        <end position="618"/>
    </location>
</feature>
<dbReference type="InterPro" id="IPR015403">
    <property type="entry name" value="Mon2/Sec7/BIG1-like_HDS"/>
</dbReference>
<evidence type="ECO:0000259" key="6">
    <source>
        <dbReference type="Pfam" id="PF16206"/>
    </source>
</evidence>
<feature type="region of interest" description="Disordered" evidence="3">
    <location>
        <begin position="967"/>
        <end position="989"/>
    </location>
</feature>
<dbReference type="Pfam" id="PF12783">
    <property type="entry name" value="Sec7-like_HUS"/>
    <property type="match status" value="1"/>
</dbReference>
<feature type="region of interest" description="Disordered" evidence="3">
    <location>
        <begin position="212"/>
        <end position="252"/>
    </location>
</feature>
<feature type="compositionally biased region" description="Polar residues" evidence="3">
    <location>
        <begin position="1429"/>
        <end position="1441"/>
    </location>
</feature>
<dbReference type="EMBL" id="JALJOR010000010">
    <property type="protein sequence ID" value="KAK9810126.1"/>
    <property type="molecule type" value="Genomic_DNA"/>
</dbReference>
<dbReference type="Pfam" id="PF09324">
    <property type="entry name" value="Sec7-like_HDS"/>
    <property type="match status" value="1"/>
</dbReference>
<reference evidence="8 9" key="1">
    <citation type="journal article" date="2024" name="Nat. Commun.">
        <title>Phylogenomics reveals the evolutionary origins of lichenization in chlorophyte algae.</title>
        <authorList>
            <person name="Puginier C."/>
            <person name="Libourel C."/>
            <person name="Otte J."/>
            <person name="Skaloud P."/>
            <person name="Haon M."/>
            <person name="Grisel S."/>
            <person name="Petersen M."/>
            <person name="Berrin J.G."/>
            <person name="Delaux P.M."/>
            <person name="Dal Grande F."/>
            <person name="Keller J."/>
        </authorList>
    </citation>
    <scope>NUCLEOTIDE SEQUENCE [LARGE SCALE GENOMIC DNA]</scope>
    <source>
        <strain evidence="8 9">SAG 2043</strain>
    </source>
</reference>
<dbReference type="GO" id="GO:0015031">
    <property type="term" value="P:protein transport"/>
    <property type="evidence" value="ECO:0007669"/>
    <property type="project" value="UniProtKB-KW"/>
</dbReference>
<sequence length="1690" mass="181031">MAGEGFLAVLESDLRLLSGESRRAEGLAGQLTGWLSGNEYPQIKEAAERAALKLRSYAAKDDTLGLVRGTGDILKPFLAACEVKSPKLASISLGSIQKLLANDAVSLEDMRLIINALEQVERMRDEGVQLKMLQTALTLMQSPVLALSEEGVAAVLGLCFRLLSDSKNSDSVVNTAAATVRQAVALVFDHVEVQRDSGALLSAGYAPTASCQTGEGAGDGGPGTPCSPASRQASPHASSTPRRSTGSPRFQGPTNAALKLLDDLCMMATANEAMLKWLKAPALPRPFVLDLLDFVLANSVAVFRTIPAFEHALLVRICQLLITQLQNLLDPTCEPAVQSTDLKIVLRVVRTVMRHFYRQLRSKCGVFVETLLGGVSSSCSLWQRISVMQVMRHLCADAFILHFLFATYDMRDACKLNAVQQMVKCFAEIVDATTRVAIDVPEEDPVNTVAMLYHTKAQGTDWTLDSDYGNAAPEVGAAYLAMLAIDCLLGVVAAVEKLTDVAVEGLVAVTPEAAMGGGRDPVERETCAAMVQLTWRVVLSSLSHLLLRCSGEALVLQLLKGYQSMSQACGMLEQIEARDAFLASLCEFTLSSADDLKEEQPTSPNDATTSPASASHSRAASREQLSRSVTPRTIVLASDGSEGVVLTPKNVQALRTLFNIAHRLDALLGPSWVLVLDNLNSLDRILNSPRTTTQEISTQSTAGSLPSDLAILSTAANQLFQSTSLMSTEAVVSMLSSLRDVSAKSIPLATQAAGPPRLYALGRMVETLLYNMHRIHDLWGIFLSHLVEVLDHNKASIRGAAIEALGKAVTGALHQILPTNDGPAARPGAGEGGAGAGEDGGAVEHMLMVALEALYKDDQEQDVRMGILRVLLQVLQRHGERLSSGWVPVLRLLAVVPQGEEPATVGLAFQSVQLVCSDYLSSMQPHLLRKCLEVAALYGSQQADVNVSLTAIGLLWNAADLLGKLHSRAGQSPTPDAEAEPVSSNGDAVQPKLDSAQFEELVRMLFGALQGLSMDTRPEVRNSGVRTLYLVVVSQGGRLSSVAWDECLWEMLFPLLRQVYHMSATSSREEAKAEVLGKLKGVSVKMLIHHSRNSEQKQWDETLVLALSGMARLLRAHLPILLPMAAFPQGWEELMVVVESSMAGGRKETALAAIGLLTTVLQAHGNTRMVSRSMWKRAVRAMDVGVEAAAGPQCAVPLQARLELTNAIGQLYAALKEVFEEEDMRQLYRWLGKFVRYPTSEDDTNQAAPGTIPPVQKAALALFPTLAPTDLTDLWPDLFAALLALLQPAAPDPQAPPPEDAGAVSPAPPPPRSALTSQCMERVVEICVQLYRDQAPWQARAAMFPAIVSALGQCMATRYTAYADNLWRVSAAALSPVVNAGVPAINIAYVNNEQAPPEDAWPALAAAFETFLLGPPGDPSAPDSAGDASLQTPRVSETGSIASAADVNGERGDAPSEGGQPSSSLSSEAEMARQDAETEAGVLDTLTDAVLTACSRTPSHVRRRLVCVIDGGIVRPRQRNIPNSAAGARFAHLCLRKMYVLCSRGVEAQGPHGCLLEVAQLALPIFIARCDTLLAAFAGAVAAGSDQRDRIRLGELLCVLEVLASMTLSPAVADAAVEEGSNLQALVKLRRALPDFQQKGRDRTHLLLLYPALCRCIPCRDHRVHEMLRDVLQLAGAELGLLNLTAVPLG</sequence>
<evidence type="ECO:0008006" key="10">
    <source>
        <dbReference type="Google" id="ProtNLM"/>
    </source>
</evidence>
<feature type="compositionally biased region" description="Polar residues" evidence="3">
    <location>
        <begin position="227"/>
        <end position="237"/>
    </location>
</feature>
<evidence type="ECO:0000313" key="9">
    <source>
        <dbReference type="Proteomes" id="UP001489004"/>
    </source>
</evidence>
<evidence type="ECO:0000256" key="2">
    <source>
        <dbReference type="ARBA" id="ARBA00022927"/>
    </source>
</evidence>
<evidence type="ECO:0000259" key="7">
    <source>
        <dbReference type="Pfam" id="PF16213"/>
    </source>
</evidence>
<keyword evidence="1" id="KW-0813">Transport</keyword>
<name>A0AAW1PL18_9CHLO</name>
<evidence type="ECO:0000256" key="1">
    <source>
        <dbReference type="ARBA" id="ARBA00022448"/>
    </source>
</evidence>
<feature type="domain" description="Mon2/Sec7/BIG1-like dimerisation and cyclophilin-binding" evidence="7">
    <location>
        <begin position="6"/>
        <end position="194"/>
    </location>
</feature>
<feature type="region of interest" description="Disordered" evidence="3">
    <location>
        <begin position="1415"/>
        <end position="1478"/>
    </location>
</feature>
<evidence type="ECO:0000256" key="3">
    <source>
        <dbReference type="SAM" id="MobiDB-lite"/>
    </source>
</evidence>
<dbReference type="InterPro" id="IPR032629">
    <property type="entry name" value="DCB_dom"/>
</dbReference>
<dbReference type="PANTHER" id="PTHR34199">
    <property type="entry name" value="NUMOD3 MOTIF FAMILY PROTEIN, EXPRESSED"/>
    <property type="match status" value="1"/>
</dbReference>
<dbReference type="InterPro" id="IPR032691">
    <property type="entry name" value="Mon2/Sec7/BIG1-like_HUS"/>
</dbReference>
<gene>
    <name evidence="8" type="ORF">WJX72_005196</name>
</gene>
<feature type="compositionally biased region" description="Low complexity" evidence="3">
    <location>
        <begin position="1455"/>
        <end position="1468"/>
    </location>
</feature>
<feature type="compositionally biased region" description="Pro residues" evidence="3">
    <location>
        <begin position="1290"/>
        <end position="1299"/>
    </location>
</feature>
<dbReference type="Proteomes" id="UP001489004">
    <property type="component" value="Unassembled WGS sequence"/>
</dbReference>
<dbReference type="PANTHER" id="PTHR34199:SF4">
    <property type="entry name" value="ARM REPEAT SUPERFAMILY PROTEIN"/>
    <property type="match status" value="1"/>
</dbReference>